<dbReference type="Proteomes" id="UP001596050">
    <property type="component" value="Unassembled WGS sequence"/>
</dbReference>
<sequence>MANAMATHEDPSGDYALFHVEFDAAVDKTLEHKIVSFHERHDRPDMYLRCILFYMSADQQFSPILTCSVFRA</sequence>
<evidence type="ECO:0000313" key="1">
    <source>
        <dbReference type="EMBL" id="MFC5462610.1"/>
    </source>
</evidence>
<comment type="caution">
    <text evidence="1">The sequence shown here is derived from an EMBL/GenBank/DDBJ whole genome shotgun (WGS) entry which is preliminary data.</text>
</comment>
<accession>A0ABW0LB90</accession>
<keyword evidence="2" id="KW-1185">Reference proteome</keyword>
<dbReference type="EMBL" id="JBHSMU010000016">
    <property type="protein sequence ID" value="MFC5462610.1"/>
    <property type="molecule type" value="Genomic_DNA"/>
</dbReference>
<dbReference type="RefSeq" id="WP_379786105.1">
    <property type="nucleotide sequence ID" value="NZ_JBHSMU010000016.1"/>
</dbReference>
<protein>
    <submittedName>
        <fullName evidence="1">Uncharacterized protein</fullName>
    </submittedName>
</protein>
<proteinExistence type="predicted"/>
<reference evidence="2" key="1">
    <citation type="journal article" date="2019" name="Int. J. Syst. Evol. Microbiol.">
        <title>The Global Catalogue of Microorganisms (GCM) 10K type strain sequencing project: providing services to taxonomists for standard genome sequencing and annotation.</title>
        <authorList>
            <consortium name="The Broad Institute Genomics Platform"/>
            <consortium name="The Broad Institute Genome Sequencing Center for Infectious Disease"/>
            <person name="Wu L."/>
            <person name="Ma J."/>
        </authorList>
    </citation>
    <scope>NUCLEOTIDE SEQUENCE [LARGE SCALE GENOMIC DNA]</scope>
    <source>
        <strain evidence="2">KACC 12649</strain>
    </source>
</reference>
<evidence type="ECO:0000313" key="2">
    <source>
        <dbReference type="Proteomes" id="UP001596050"/>
    </source>
</evidence>
<organism evidence="1 2">
    <name type="scientific">Massilia niabensis</name>
    <dbReference type="NCBI Taxonomy" id="544910"/>
    <lineage>
        <taxon>Bacteria</taxon>
        <taxon>Pseudomonadati</taxon>
        <taxon>Pseudomonadota</taxon>
        <taxon>Betaproteobacteria</taxon>
        <taxon>Burkholderiales</taxon>
        <taxon>Oxalobacteraceae</taxon>
        <taxon>Telluria group</taxon>
        <taxon>Massilia</taxon>
    </lineage>
</organism>
<name>A0ABW0LB90_9BURK</name>
<gene>
    <name evidence="1" type="ORF">ACFPN5_22625</name>
</gene>